<sequence length="21" mass="2402">MAAMNHGQRRRAETYAQHSEG</sequence>
<comment type="caution">
    <text evidence="2">The sequence shown here is derived from an EMBL/GenBank/DDBJ whole genome shotgun (WGS) entry which is preliminary data.</text>
</comment>
<evidence type="ECO:0000313" key="2">
    <source>
        <dbReference type="EMBL" id="KAF7812622.1"/>
    </source>
</evidence>
<evidence type="ECO:0000256" key="1">
    <source>
        <dbReference type="SAM" id="MobiDB-lite"/>
    </source>
</evidence>
<proteinExistence type="predicted"/>
<dbReference type="AlphaFoldDB" id="A0A834T0C9"/>
<protein>
    <submittedName>
        <fullName evidence="2">Uncharacterized protein</fullName>
    </submittedName>
</protein>
<name>A0A834T0C9_9FABA</name>
<keyword evidence="3" id="KW-1185">Reference proteome</keyword>
<dbReference type="EMBL" id="JAAIUW010000010">
    <property type="protein sequence ID" value="KAF7812622.1"/>
    <property type="molecule type" value="Genomic_DNA"/>
</dbReference>
<gene>
    <name evidence="2" type="ORF">G2W53_033598</name>
</gene>
<accession>A0A834T0C9</accession>
<organism evidence="2 3">
    <name type="scientific">Senna tora</name>
    <dbReference type="NCBI Taxonomy" id="362788"/>
    <lineage>
        <taxon>Eukaryota</taxon>
        <taxon>Viridiplantae</taxon>
        <taxon>Streptophyta</taxon>
        <taxon>Embryophyta</taxon>
        <taxon>Tracheophyta</taxon>
        <taxon>Spermatophyta</taxon>
        <taxon>Magnoliopsida</taxon>
        <taxon>eudicotyledons</taxon>
        <taxon>Gunneridae</taxon>
        <taxon>Pentapetalae</taxon>
        <taxon>rosids</taxon>
        <taxon>fabids</taxon>
        <taxon>Fabales</taxon>
        <taxon>Fabaceae</taxon>
        <taxon>Caesalpinioideae</taxon>
        <taxon>Cassia clade</taxon>
        <taxon>Senna</taxon>
    </lineage>
</organism>
<dbReference type="Proteomes" id="UP000634136">
    <property type="component" value="Unassembled WGS sequence"/>
</dbReference>
<reference evidence="2" key="1">
    <citation type="submission" date="2020-09" db="EMBL/GenBank/DDBJ databases">
        <title>Genome-Enabled Discovery of Anthraquinone Biosynthesis in Senna tora.</title>
        <authorList>
            <person name="Kang S.-H."/>
            <person name="Pandey R.P."/>
            <person name="Lee C.-M."/>
            <person name="Sim J.-S."/>
            <person name="Jeong J.-T."/>
            <person name="Choi B.-S."/>
            <person name="Jung M."/>
            <person name="Ginzburg D."/>
            <person name="Zhao K."/>
            <person name="Won S.Y."/>
            <person name="Oh T.-J."/>
            <person name="Yu Y."/>
            <person name="Kim N.-H."/>
            <person name="Lee O.R."/>
            <person name="Lee T.-H."/>
            <person name="Bashyal P."/>
            <person name="Kim T.-S."/>
            <person name="Lee W.-H."/>
            <person name="Kawkins C."/>
            <person name="Kim C.-K."/>
            <person name="Kim J.S."/>
            <person name="Ahn B.O."/>
            <person name="Rhee S.Y."/>
            <person name="Sohng J.K."/>
        </authorList>
    </citation>
    <scope>NUCLEOTIDE SEQUENCE</scope>
    <source>
        <tissue evidence="2">Leaf</tissue>
    </source>
</reference>
<evidence type="ECO:0000313" key="3">
    <source>
        <dbReference type="Proteomes" id="UP000634136"/>
    </source>
</evidence>
<feature type="region of interest" description="Disordered" evidence="1">
    <location>
        <begin position="1"/>
        <end position="21"/>
    </location>
</feature>